<evidence type="ECO:0000313" key="2">
    <source>
        <dbReference type="Proteomes" id="UP000219688"/>
    </source>
</evidence>
<dbReference type="Proteomes" id="UP000219688">
    <property type="component" value="Unassembled WGS sequence"/>
</dbReference>
<organism evidence="1 2">
    <name type="scientific">Ornithinimicrobium cerasi</name>
    <dbReference type="NCBI Taxonomy" id="2248773"/>
    <lineage>
        <taxon>Bacteria</taxon>
        <taxon>Bacillati</taxon>
        <taxon>Actinomycetota</taxon>
        <taxon>Actinomycetes</taxon>
        <taxon>Micrococcales</taxon>
        <taxon>Ornithinimicrobiaceae</taxon>
        <taxon>Ornithinimicrobium</taxon>
    </lineage>
</organism>
<proteinExistence type="predicted"/>
<reference evidence="2" key="1">
    <citation type="submission" date="2017-08" db="EMBL/GenBank/DDBJ databases">
        <authorList>
            <person name="Varghese N."/>
            <person name="Submissions S."/>
        </authorList>
    </citation>
    <scope>NUCLEOTIDE SEQUENCE [LARGE SCALE GENOMIC DNA]</scope>
    <source>
        <strain evidence="2">USBA17B2</strain>
    </source>
</reference>
<keyword evidence="2" id="KW-1185">Reference proteome</keyword>
<dbReference type="RefSeq" id="WP_097187693.1">
    <property type="nucleotide sequence ID" value="NZ_OBQK01000004.1"/>
</dbReference>
<dbReference type="EMBL" id="OBQK01000004">
    <property type="protein sequence ID" value="SOC54874.1"/>
    <property type="molecule type" value="Genomic_DNA"/>
</dbReference>
<evidence type="ECO:0000313" key="1">
    <source>
        <dbReference type="EMBL" id="SOC54874.1"/>
    </source>
</evidence>
<evidence type="ECO:0008006" key="3">
    <source>
        <dbReference type="Google" id="ProtNLM"/>
    </source>
</evidence>
<protein>
    <recommendedName>
        <fullName evidence="3">DUF1579 domain-containing protein</fullName>
    </recommendedName>
</protein>
<name>A0A285VLB6_9MICO</name>
<accession>A0A285VLB6</accession>
<sequence>MEMHTGPWQGTCGFRLTPDDDLAVAPSSAQVGPEATRTGWSLRYTWAHPQDGEQAGVLLVGGPDEEGRITAAWLDSWHQRPQVRLLVGTSDATRTIFETDYDGWRWRILVTTASGSLGLTMHNVVPDGSEGMNPGPYVVMEARWSPVAG</sequence>
<dbReference type="AlphaFoldDB" id="A0A285VLB6"/>
<gene>
    <name evidence="1" type="ORF">SAMN05421879_10436</name>
</gene>